<dbReference type="AlphaFoldDB" id="A0A1N7LRG2"/>
<keyword evidence="2" id="KW-1185">Reference proteome</keyword>
<evidence type="ECO:0000313" key="1">
    <source>
        <dbReference type="EMBL" id="SIS76430.1"/>
    </source>
</evidence>
<dbReference type="EMBL" id="FTOA01000003">
    <property type="protein sequence ID" value="SIS76430.1"/>
    <property type="molecule type" value="Genomic_DNA"/>
</dbReference>
<organism evidence="1 2">
    <name type="scientific">Insolitispirillum peregrinum</name>
    <dbReference type="NCBI Taxonomy" id="80876"/>
    <lineage>
        <taxon>Bacteria</taxon>
        <taxon>Pseudomonadati</taxon>
        <taxon>Pseudomonadota</taxon>
        <taxon>Alphaproteobacteria</taxon>
        <taxon>Rhodospirillales</taxon>
        <taxon>Novispirillaceae</taxon>
        <taxon>Insolitispirillum</taxon>
    </lineage>
</organism>
<protein>
    <submittedName>
        <fullName evidence="1">Phage tail protein, P2 protein I family</fullName>
    </submittedName>
</protein>
<dbReference type="RefSeq" id="WP_076400226.1">
    <property type="nucleotide sequence ID" value="NZ_FTOA01000003.1"/>
</dbReference>
<proteinExistence type="predicted"/>
<sequence>MEAAVPSLLPATATAEMQAVEQAMAAPLAGLPVETLTDLWNPDRCPAWFLPHLAQAVRVVLWRSDWPEATRRRMIADSWQINALRGKVSGIELALSAIGWPGQVIEWHEQQPEGRRGTFAVRLGAVVDGFAADHLADLHAVIRLTKRHSQHLDALTLTDQAESAALHVGITGCMVYRLITSPALFLTAPATPARPDLTVGVATVSRIVL</sequence>
<dbReference type="OrthoDB" id="90759at2"/>
<dbReference type="NCBIfam" id="TIGR01634">
    <property type="entry name" value="tail_P2_I"/>
    <property type="match status" value="1"/>
</dbReference>
<evidence type="ECO:0000313" key="2">
    <source>
        <dbReference type="Proteomes" id="UP000185678"/>
    </source>
</evidence>
<name>A0A1N7LRG2_9PROT</name>
<dbReference type="STRING" id="80876.SAMN05421779_103512"/>
<dbReference type="Pfam" id="PF09684">
    <property type="entry name" value="Tail_P2_I"/>
    <property type="match status" value="1"/>
</dbReference>
<reference evidence="1 2" key="1">
    <citation type="submission" date="2017-01" db="EMBL/GenBank/DDBJ databases">
        <authorList>
            <person name="Mah S.A."/>
            <person name="Swanson W.J."/>
            <person name="Moy G.W."/>
            <person name="Vacquier V.D."/>
        </authorList>
    </citation>
    <scope>NUCLEOTIDE SEQUENCE [LARGE SCALE GENOMIC DNA]</scope>
    <source>
        <strain evidence="1 2">DSM 11589</strain>
    </source>
</reference>
<dbReference type="InterPro" id="IPR006521">
    <property type="entry name" value="Tail_protein_I"/>
</dbReference>
<gene>
    <name evidence="1" type="ORF">SAMN05421779_103512</name>
</gene>
<accession>A0A1N7LRG2</accession>
<dbReference type="Proteomes" id="UP000185678">
    <property type="component" value="Unassembled WGS sequence"/>
</dbReference>